<dbReference type="NCBIfam" id="TIGR00714">
    <property type="entry name" value="hscB"/>
    <property type="match status" value="1"/>
</dbReference>
<organism evidence="6 7">
    <name type="scientific">Stereocaulon virgatum</name>
    <dbReference type="NCBI Taxonomy" id="373712"/>
    <lineage>
        <taxon>Eukaryota</taxon>
        <taxon>Fungi</taxon>
        <taxon>Dikarya</taxon>
        <taxon>Ascomycota</taxon>
        <taxon>Pezizomycotina</taxon>
        <taxon>Lecanoromycetes</taxon>
        <taxon>OSLEUM clade</taxon>
        <taxon>Lecanoromycetidae</taxon>
        <taxon>Lecanorales</taxon>
        <taxon>Lecanorineae</taxon>
        <taxon>Stereocaulaceae</taxon>
        <taxon>Stereocaulon</taxon>
    </lineage>
</organism>
<sequence>MFWLYPMSVLAEYLLKTMATAPVSRNSSRFYSAFQRYISLTTSSQRHIHPLPQTRARPLQPPSRSPPQSTTIKRRRATTASASAQATHQEPDTPVFYNLFPQTLPTGPPPHGPFVIDPKALRKEFLQLQARAHPDRHTGHNKSRAEGTSALINEAYKTLQNPLLRAQYLLSLRGIDVAEDERLKVEDPELLMEVLDVRERIEAAQEEGDLEDLKRVNEGRIGESERVLEGCFAREDIEGAKGEAVRLRYWVNIKESLDGWERGKPVVIVH</sequence>
<dbReference type="Proteomes" id="UP001590950">
    <property type="component" value="Unassembled WGS sequence"/>
</dbReference>
<dbReference type="Pfam" id="PF00226">
    <property type="entry name" value="DnaJ"/>
    <property type="match status" value="1"/>
</dbReference>
<feature type="chain" id="PRO_5046656212" description="J domain-containing protein" evidence="4">
    <location>
        <begin position="20"/>
        <end position="270"/>
    </location>
</feature>
<keyword evidence="4" id="KW-0732">Signal</keyword>
<evidence type="ECO:0000313" key="7">
    <source>
        <dbReference type="Proteomes" id="UP001590950"/>
    </source>
</evidence>
<feature type="region of interest" description="Disordered" evidence="3">
    <location>
        <begin position="45"/>
        <end position="97"/>
    </location>
</feature>
<dbReference type="InterPro" id="IPR001623">
    <property type="entry name" value="DnaJ_domain"/>
</dbReference>
<dbReference type="Gene3D" id="1.20.1280.20">
    <property type="entry name" value="HscB, C-terminal domain"/>
    <property type="match status" value="1"/>
</dbReference>
<dbReference type="EMBL" id="JBEFKJ010000038">
    <property type="protein sequence ID" value="KAL2037639.1"/>
    <property type="molecule type" value="Genomic_DNA"/>
</dbReference>
<comment type="caution">
    <text evidence="6">The sequence shown here is derived from an EMBL/GenBank/DDBJ whole genome shotgun (WGS) entry which is preliminary data.</text>
</comment>
<dbReference type="SUPFAM" id="SSF47144">
    <property type="entry name" value="HSC20 (HSCB), C-terminal oligomerisation domain"/>
    <property type="match status" value="1"/>
</dbReference>
<protein>
    <recommendedName>
        <fullName evidence="5">J domain-containing protein</fullName>
    </recommendedName>
</protein>
<evidence type="ECO:0000313" key="6">
    <source>
        <dbReference type="EMBL" id="KAL2037639.1"/>
    </source>
</evidence>
<evidence type="ECO:0000256" key="1">
    <source>
        <dbReference type="ARBA" id="ARBA00010476"/>
    </source>
</evidence>
<evidence type="ECO:0000256" key="3">
    <source>
        <dbReference type="SAM" id="MobiDB-lite"/>
    </source>
</evidence>
<dbReference type="PANTHER" id="PTHR14021">
    <property type="entry name" value="IRON-SULFUR CLUSTER CO-CHAPERONE PROTEIN HSCB"/>
    <property type="match status" value="1"/>
</dbReference>
<dbReference type="Gene3D" id="1.10.287.110">
    <property type="entry name" value="DnaJ domain"/>
    <property type="match status" value="1"/>
</dbReference>
<reference evidence="6 7" key="1">
    <citation type="submission" date="2024-09" db="EMBL/GenBank/DDBJ databases">
        <title>Rethinking Asexuality: The Enigmatic Case of Functional Sexual Genes in Lepraria (Stereocaulaceae).</title>
        <authorList>
            <person name="Doellman M."/>
            <person name="Sun Y."/>
            <person name="Barcenas-Pena A."/>
            <person name="Lumbsch H.T."/>
            <person name="Grewe F."/>
        </authorList>
    </citation>
    <scope>NUCLEOTIDE SEQUENCE [LARGE SCALE GENOMIC DNA]</scope>
    <source>
        <strain evidence="6 7">Mercado 3170</strain>
    </source>
</reference>
<dbReference type="PANTHER" id="PTHR14021:SF15">
    <property type="entry name" value="IRON-SULFUR CLUSTER CO-CHAPERONE PROTEIN HSCB"/>
    <property type="match status" value="1"/>
</dbReference>
<proteinExistence type="inferred from homology"/>
<dbReference type="Pfam" id="PF07743">
    <property type="entry name" value="HSCB_C"/>
    <property type="match status" value="1"/>
</dbReference>
<feature type="domain" description="J" evidence="5">
    <location>
        <begin position="95"/>
        <end position="172"/>
    </location>
</feature>
<comment type="similarity">
    <text evidence="1">Belongs to the HscB family.</text>
</comment>
<dbReference type="SUPFAM" id="SSF46565">
    <property type="entry name" value="Chaperone J-domain"/>
    <property type="match status" value="1"/>
</dbReference>
<dbReference type="PROSITE" id="PS50076">
    <property type="entry name" value="DNAJ_2"/>
    <property type="match status" value="1"/>
</dbReference>
<dbReference type="CDD" id="cd06257">
    <property type="entry name" value="DnaJ"/>
    <property type="match status" value="1"/>
</dbReference>
<keyword evidence="7" id="KW-1185">Reference proteome</keyword>
<name>A0ABR3ZYN5_9LECA</name>
<dbReference type="InterPro" id="IPR004640">
    <property type="entry name" value="HscB"/>
</dbReference>
<evidence type="ECO:0000256" key="4">
    <source>
        <dbReference type="SAM" id="SignalP"/>
    </source>
</evidence>
<evidence type="ECO:0000259" key="5">
    <source>
        <dbReference type="PROSITE" id="PS50076"/>
    </source>
</evidence>
<feature type="compositionally biased region" description="Low complexity" evidence="3">
    <location>
        <begin position="78"/>
        <end position="87"/>
    </location>
</feature>
<dbReference type="InterPro" id="IPR036386">
    <property type="entry name" value="HscB_C_sf"/>
</dbReference>
<keyword evidence="2" id="KW-0143">Chaperone</keyword>
<dbReference type="InterPro" id="IPR009073">
    <property type="entry name" value="HscB_oligo_C"/>
</dbReference>
<feature type="signal peptide" evidence="4">
    <location>
        <begin position="1"/>
        <end position="19"/>
    </location>
</feature>
<evidence type="ECO:0000256" key="2">
    <source>
        <dbReference type="ARBA" id="ARBA00023186"/>
    </source>
</evidence>
<dbReference type="InterPro" id="IPR036869">
    <property type="entry name" value="J_dom_sf"/>
</dbReference>
<gene>
    <name evidence="6" type="ORF">N7G274_009584</name>
</gene>
<accession>A0ABR3ZYN5</accession>